<dbReference type="GO" id="GO:0043161">
    <property type="term" value="P:proteasome-mediated ubiquitin-dependent protein catabolic process"/>
    <property type="evidence" value="ECO:0007669"/>
    <property type="project" value="TreeGrafter"/>
</dbReference>
<accession>A0A2P6PUF0</accession>
<dbReference type="OrthoDB" id="6270329at2759"/>
<keyword evidence="9" id="KW-1185">Reference proteome</keyword>
<dbReference type="Pfam" id="PF13920">
    <property type="entry name" value="zf-C3HC4_3"/>
    <property type="match status" value="1"/>
</dbReference>
<feature type="region of interest" description="Disordered" evidence="5">
    <location>
        <begin position="268"/>
        <end position="290"/>
    </location>
</feature>
<dbReference type="SMART" id="SM00184">
    <property type="entry name" value="RING"/>
    <property type="match status" value="2"/>
</dbReference>
<evidence type="ECO:0000256" key="4">
    <source>
        <dbReference type="PROSITE-ProRule" id="PRU00228"/>
    </source>
</evidence>
<dbReference type="FunFam" id="3.30.60.90:FF:000014">
    <property type="entry name" value="E3 ubiquitin-protein ligase PRT1"/>
    <property type="match status" value="1"/>
</dbReference>
<evidence type="ECO:0000259" key="6">
    <source>
        <dbReference type="PROSITE" id="PS50089"/>
    </source>
</evidence>
<organism evidence="8 9">
    <name type="scientific">Rosa chinensis</name>
    <name type="common">China rose</name>
    <dbReference type="NCBI Taxonomy" id="74649"/>
    <lineage>
        <taxon>Eukaryota</taxon>
        <taxon>Viridiplantae</taxon>
        <taxon>Streptophyta</taxon>
        <taxon>Embryophyta</taxon>
        <taxon>Tracheophyta</taxon>
        <taxon>Spermatophyta</taxon>
        <taxon>Magnoliopsida</taxon>
        <taxon>eudicotyledons</taxon>
        <taxon>Gunneridae</taxon>
        <taxon>Pentapetalae</taxon>
        <taxon>rosids</taxon>
        <taxon>fabids</taxon>
        <taxon>Rosales</taxon>
        <taxon>Rosaceae</taxon>
        <taxon>Rosoideae</taxon>
        <taxon>Rosoideae incertae sedis</taxon>
        <taxon>Rosa</taxon>
    </lineage>
</organism>
<feature type="domain" description="RING-type" evidence="6">
    <location>
        <begin position="193"/>
        <end position="231"/>
    </location>
</feature>
<evidence type="ECO:0000256" key="2">
    <source>
        <dbReference type="ARBA" id="ARBA00022771"/>
    </source>
</evidence>
<protein>
    <submittedName>
        <fullName evidence="8">Putative transcription factor interactor and regulator LIM family</fullName>
    </submittedName>
</protein>
<feature type="domain" description="ZZ-type" evidence="7">
    <location>
        <begin position="291"/>
        <end position="355"/>
    </location>
</feature>
<dbReference type="SMART" id="SM00291">
    <property type="entry name" value="ZnF_ZZ"/>
    <property type="match status" value="1"/>
</dbReference>
<dbReference type="InterPro" id="IPR017907">
    <property type="entry name" value="Znf_RING_CS"/>
</dbReference>
<comment type="caution">
    <text evidence="8">The sequence shown here is derived from an EMBL/GenBank/DDBJ whole genome shotgun (WGS) entry which is preliminary data.</text>
</comment>
<sequence>MENHHISSESEEEEFSDRFVCCMCLELLYKPIVLSCGHVSCFWCVHRSMSGEKQSHCPLCRHPYNHFPTICQLLHCLLLNSYPVAYKKRELQILEEEKKTGYFSPQLDVQAWSSQANQDSNIPGDSVSKELSASMQETVFDSYNLNNAIAVSRPADGGDYEGMENVTEQVKYPLLSQQQSGSPKQISVADVLCAACKQLLFRPVVLNCGHVYCESCIVKQDEEKIRCQVCQSFHPARYPKVCLDLQNFLIEQFPKELAHRRDGVQRNHVNPTTCEGKSSKEAEKSSSGSYHRGVGCDYCGMYPIIGDRYRCKDCVEKIGFDLCNDCYNTSSKLPGRFNQQHTAEHQFELIRSDIIRGSVKDNE</sequence>
<dbReference type="EMBL" id="PDCK01000044">
    <property type="protein sequence ID" value="PRQ25555.1"/>
    <property type="molecule type" value="Genomic_DNA"/>
</dbReference>
<dbReference type="GO" id="GO:0008270">
    <property type="term" value="F:zinc ion binding"/>
    <property type="evidence" value="ECO:0007669"/>
    <property type="project" value="UniProtKB-KW"/>
</dbReference>
<gene>
    <name evidence="8" type="ORF">RchiOBHm_Chr6g0284931</name>
</gene>
<dbReference type="Gene3D" id="3.30.40.10">
    <property type="entry name" value="Zinc/RING finger domain, C3HC4 (zinc finger)"/>
    <property type="match status" value="2"/>
</dbReference>
<dbReference type="FunFam" id="3.30.40.10:FF:000489">
    <property type="entry name" value="E3 ubiquitin-protein ligase PRT1"/>
    <property type="match status" value="1"/>
</dbReference>
<dbReference type="InterPro" id="IPR000433">
    <property type="entry name" value="Znf_ZZ"/>
</dbReference>
<feature type="domain" description="RING-type" evidence="6">
    <location>
        <begin position="21"/>
        <end position="61"/>
    </location>
</feature>
<dbReference type="InterPro" id="IPR043145">
    <property type="entry name" value="Znf_ZZ_sf"/>
</dbReference>
<dbReference type="AlphaFoldDB" id="A0A2P6PUF0"/>
<dbReference type="InterPro" id="IPR001841">
    <property type="entry name" value="Znf_RING"/>
</dbReference>
<dbReference type="Pfam" id="PF00569">
    <property type="entry name" value="ZZ"/>
    <property type="match status" value="1"/>
</dbReference>
<evidence type="ECO:0000256" key="3">
    <source>
        <dbReference type="ARBA" id="ARBA00022833"/>
    </source>
</evidence>
<evidence type="ECO:0000259" key="7">
    <source>
        <dbReference type="PROSITE" id="PS50135"/>
    </source>
</evidence>
<dbReference type="GO" id="GO:0061630">
    <property type="term" value="F:ubiquitin protein ligase activity"/>
    <property type="evidence" value="ECO:0007669"/>
    <property type="project" value="TreeGrafter"/>
</dbReference>
<dbReference type="PROSITE" id="PS00518">
    <property type="entry name" value="ZF_RING_1"/>
    <property type="match status" value="1"/>
</dbReference>
<dbReference type="STRING" id="74649.A0A2P6PUF0"/>
<dbReference type="PROSITE" id="PS50089">
    <property type="entry name" value="ZF_RING_2"/>
    <property type="match status" value="2"/>
</dbReference>
<dbReference type="PANTHER" id="PTHR15898">
    <property type="entry name" value="BIFUNCTIONAL APOPTOSIS REGULATOR"/>
    <property type="match status" value="1"/>
</dbReference>
<dbReference type="Gramene" id="PRQ25555">
    <property type="protein sequence ID" value="PRQ25555"/>
    <property type="gene ID" value="RchiOBHm_Chr6g0284931"/>
</dbReference>
<dbReference type="SUPFAM" id="SSF57850">
    <property type="entry name" value="RING/U-box"/>
    <property type="match status" value="3"/>
</dbReference>
<name>A0A2P6PUF0_ROSCH</name>
<keyword evidence="3" id="KW-0862">Zinc</keyword>
<dbReference type="InterPro" id="IPR027370">
    <property type="entry name" value="Znf-RING_euk"/>
</dbReference>
<evidence type="ECO:0000256" key="5">
    <source>
        <dbReference type="SAM" id="MobiDB-lite"/>
    </source>
</evidence>
<proteinExistence type="predicted"/>
<dbReference type="Proteomes" id="UP000238479">
    <property type="component" value="Chromosome 6"/>
</dbReference>
<dbReference type="InterPro" id="IPR013083">
    <property type="entry name" value="Znf_RING/FYVE/PHD"/>
</dbReference>
<evidence type="ECO:0000256" key="1">
    <source>
        <dbReference type="ARBA" id="ARBA00022723"/>
    </source>
</evidence>
<dbReference type="Gene3D" id="3.30.60.90">
    <property type="match status" value="1"/>
</dbReference>
<reference evidence="8 9" key="1">
    <citation type="journal article" date="2018" name="Nat. Genet.">
        <title>The Rosa genome provides new insights in the design of modern roses.</title>
        <authorList>
            <person name="Bendahmane M."/>
        </authorList>
    </citation>
    <scope>NUCLEOTIDE SEQUENCE [LARGE SCALE GENOMIC DNA]</scope>
    <source>
        <strain evidence="9">cv. Old Blush</strain>
    </source>
</reference>
<dbReference type="PANTHER" id="PTHR15898:SF13">
    <property type="entry name" value="BIFUNCTIONAL APOPTOSIS REGULATOR"/>
    <property type="match status" value="1"/>
</dbReference>
<evidence type="ECO:0000313" key="8">
    <source>
        <dbReference type="EMBL" id="PRQ25555.1"/>
    </source>
</evidence>
<keyword evidence="1" id="KW-0479">Metal-binding</keyword>
<dbReference type="PROSITE" id="PS50135">
    <property type="entry name" value="ZF_ZZ_2"/>
    <property type="match status" value="1"/>
</dbReference>
<evidence type="ECO:0000313" key="9">
    <source>
        <dbReference type="Proteomes" id="UP000238479"/>
    </source>
</evidence>
<keyword evidence="2 4" id="KW-0863">Zinc-finger</keyword>
<dbReference type="OMA" id="HPRGFPK"/>
<dbReference type="Pfam" id="PF13445">
    <property type="entry name" value="zf-RING_UBOX"/>
    <property type="match status" value="1"/>
</dbReference>